<reference evidence="2" key="1">
    <citation type="journal article" date="2019" name="Int. J. Syst. Evol. Microbiol.">
        <title>The Global Catalogue of Microorganisms (GCM) 10K type strain sequencing project: providing services to taxonomists for standard genome sequencing and annotation.</title>
        <authorList>
            <consortium name="The Broad Institute Genomics Platform"/>
            <consortium name="The Broad Institute Genome Sequencing Center for Infectious Disease"/>
            <person name="Wu L."/>
            <person name="Ma J."/>
        </authorList>
    </citation>
    <scope>NUCLEOTIDE SEQUENCE [LARGE SCALE GENOMIC DNA]</scope>
    <source>
        <strain evidence="2">KCTC 42423</strain>
    </source>
</reference>
<dbReference type="Proteomes" id="UP001597459">
    <property type="component" value="Unassembled WGS sequence"/>
</dbReference>
<protein>
    <submittedName>
        <fullName evidence="1">DUF6882 domain-containing protein</fullName>
    </submittedName>
</protein>
<dbReference type="Pfam" id="PF21813">
    <property type="entry name" value="DUF6882"/>
    <property type="match status" value="1"/>
</dbReference>
<organism evidence="1 2">
    <name type="scientific">Aquimarina hainanensis</name>
    <dbReference type="NCBI Taxonomy" id="1578017"/>
    <lineage>
        <taxon>Bacteria</taxon>
        <taxon>Pseudomonadati</taxon>
        <taxon>Bacteroidota</taxon>
        <taxon>Flavobacteriia</taxon>
        <taxon>Flavobacteriales</taxon>
        <taxon>Flavobacteriaceae</taxon>
        <taxon>Aquimarina</taxon>
    </lineage>
</organism>
<evidence type="ECO:0000313" key="2">
    <source>
        <dbReference type="Proteomes" id="UP001597459"/>
    </source>
</evidence>
<dbReference type="InterPro" id="IPR049249">
    <property type="entry name" value="DUF6882"/>
</dbReference>
<comment type="caution">
    <text evidence="1">The sequence shown here is derived from an EMBL/GenBank/DDBJ whole genome shotgun (WGS) entry which is preliminary data.</text>
</comment>
<evidence type="ECO:0000313" key="1">
    <source>
        <dbReference type="EMBL" id="MFD2590058.1"/>
    </source>
</evidence>
<gene>
    <name evidence="1" type="ORF">ACFSTE_04400</name>
</gene>
<dbReference type="RefSeq" id="WP_378255869.1">
    <property type="nucleotide sequence ID" value="NZ_JBHSJV010000001.1"/>
</dbReference>
<sequence>MSIFKKLFGKNASKDRIPDQDTEFRQVLKKDFKNVNELLEQHAGLSYEKQTIFNDLTGGSAWNIDMNTASISFGSLSYPIQVIGSLSFNDYSWMWGWANTKSGIPQHLLTNALQLQRFGEQHQLEEFTKGHFYAEEGFEHTMGLIASGLSNANAYFCANYGQGTMVVTIQSPDIPSVDTNALEKMITVFPQLISAMDIHHKNALLHYMIDKEIPVKISDTKIEGQKNGKYINAEFDEMGRMLKIDGTL</sequence>
<name>A0ABW5N652_9FLAO</name>
<dbReference type="EMBL" id="JBHULX010000003">
    <property type="protein sequence ID" value="MFD2590058.1"/>
    <property type="molecule type" value="Genomic_DNA"/>
</dbReference>
<accession>A0ABW5N652</accession>
<proteinExistence type="predicted"/>
<keyword evidence="2" id="KW-1185">Reference proteome</keyword>